<accession>A0AAV1VL83</accession>
<sequence length="401" mass="45358">MDAVVDGIDINDDDDDDAGIFSIANDRQSEDDDTLTGEDNVLSAVHTKRTAVDKDESAEEFLLTREAVVRFIQDSIADALDRQKRNADKHGRANFRSFNEGDLFLLSTVKLPKHAVTNVGSSKLLPRYIGPFRVLRRMGNVYTIELPYRMRTHPTFYAGRLRPYYQYEPVSRCEECLRGREPRPPSSGPVSTSQSGRLEKRHVHAVQRCLDELQPARHEENESNVRSQVVRTQKRHDRPNDRALGNCNYPLQDTQAHNAESVHEPGHLATVPLHGSALEHQADPTLEPDQVFPPPPHPLGDSSGGQQRLVERILNHRDVNGVRKSSIVRWRGYPLARNGWGPRAQLIVDVLGLVEQYDETKPLRSKKGRRKMTSPNASTGIERCQFLRPSQKRCAPSSRDH</sequence>
<dbReference type="Pfam" id="PF24626">
    <property type="entry name" value="SH3_Tf2-1"/>
    <property type="match status" value="1"/>
</dbReference>
<reference evidence="3" key="1">
    <citation type="submission" date="2024-01" db="EMBL/GenBank/DDBJ databases">
        <authorList>
            <person name="Webb A."/>
        </authorList>
    </citation>
    <scope>NUCLEOTIDE SEQUENCE</scope>
    <source>
        <strain evidence="3">Pm1</strain>
    </source>
</reference>
<comment type="caution">
    <text evidence="3">The sequence shown here is derived from an EMBL/GenBank/DDBJ whole genome shotgun (WGS) entry which is preliminary data.</text>
</comment>
<dbReference type="AlphaFoldDB" id="A0AAV1VL83"/>
<feature type="domain" description="Chromo" evidence="2">
    <location>
        <begin position="308"/>
        <end position="369"/>
    </location>
</feature>
<dbReference type="EMBL" id="CAKLBY020000378">
    <property type="protein sequence ID" value="CAK7947080.1"/>
    <property type="molecule type" value="Genomic_DNA"/>
</dbReference>
<dbReference type="PROSITE" id="PS50013">
    <property type="entry name" value="CHROMO_2"/>
    <property type="match status" value="1"/>
</dbReference>
<dbReference type="Gene3D" id="2.40.50.40">
    <property type="match status" value="1"/>
</dbReference>
<dbReference type="InterPro" id="IPR056924">
    <property type="entry name" value="SH3_Tf2-1"/>
</dbReference>
<dbReference type="InterPro" id="IPR016197">
    <property type="entry name" value="Chromo-like_dom_sf"/>
</dbReference>
<feature type="region of interest" description="Disordered" evidence="1">
    <location>
        <begin position="362"/>
        <end position="401"/>
    </location>
</feature>
<feature type="compositionally biased region" description="Basic and acidic residues" evidence="1">
    <location>
        <begin position="214"/>
        <end position="223"/>
    </location>
</feature>
<organism evidence="3 4">
    <name type="scientific">Peronospora matthiolae</name>
    <dbReference type="NCBI Taxonomy" id="2874970"/>
    <lineage>
        <taxon>Eukaryota</taxon>
        <taxon>Sar</taxon>
        <taxon>Stramenopiles</taxon>
        <taxon>Oomycota</taxon>
        <taxon>Peronosporomycetes</taxon>
        <taxon>Peronosporales</taxon>
        <taxon>Peronosporaceae</taxon>
        <taxon>Peronospora</taxon>
    </lineage>
</organism>
<feature type="region of interest" description="Disordered" evidence="1">
    <location>
        <begin position="214"/>
        <end position="244"/>
    </location>
</feature>
<dbReference type="SUPFAM" id="SSF54160">
    <property type="entry name" value="Chromo domain-like"/>
    <property type="match status" value="1"/>
</dbReference>
<dbReference type="Proteomes" id="UP001162060">
    <property type="component" value="Unassembled WGS sequence"/>
</dbReference>
<protein>
    <recommendedName>
        <fullName evidence="2">Chromo domain-containing protein</fullName>
    </recommendedName>
</protein>
<proteinExistence type="predicted"/>
<feature type="compositionally biased region" description="Basic residues" evidence="1">
    <location>
        <begin position="363"/>
        <end position="372"/>
    </location>
</feature>
<name>A0AAV1VL83_9STRA</name>
<dbReference type="InterPro" id="IPR000953">
    <property type="entry name" value="Chromo/chromo_shadow_dom"/>
</dbReference>
<evidence type="ECO:0000313" key="3">
    <source>
        <dbReference type="EMBL" id="CAK7947080.1"/>
    </source>
</evidence>
<evidence type="ECO:0000259" key="2">
    <source>
        <dbReference type="PROSITE" id="PS50013"/>
    </source>
</evidence>
<evidence type="ECO:0000256" key="1">
    <source>
        <dbReference type="SAM" id="MobiDB-lite"/>
    </source>
</evidence>
<gene>
    <name evidence="3" type="ORF">PM001_LOCUS32230</name>
</gene>
<feature type="region of interest" description="Disordered" evidence="1">
    <location>
        <begin position="177"/>
        <end position="200"/>
    </location>
</feature>
<evidence type="ECO:0000313" key="4">
    <source>
        <dbReference type="Proteomes" id="UP001162060"/>
    </source>
</evidence>